<evidence type="ECO:0000313" key="1">
    <source>
        <dbReference type="EMBL" id="ETW83285.1"/>
    </source>
</evidence>
<dbReference type="EMBL" id="KI925457">
    <property type="protein sequence ID" value="ETW83285.1"/>
    <property type="molecule type" value="Genomic_DNA"/>
</dbReference>
<dbReference type="GeneID" id="20667820"/>
<gene>
    <name evidence="1" type="ORF">HETIRDRAFT_163062</name>
</gene>
<organism evidence="1 2">
    <name type="scientific">Heterobasidion irregulare (strain TC 32-1)</name>
    <dbReference type="NCBI Taxonomy" id="747525"/>
    <lineage>
        <taxon>Eukaryota</taxon>
        <taxon>Fungi</taxon>
        <taxon>Dikarya</taxon>
        <taxon>Basidiomycota</taxon>
        <taxon>Agaricomycotina</taxon>
        <taxon>Agaricomycetes</taxon>
        <taxon>Russulales</taxon>
        <taxon>Bondarzewiaceae</taxon>
        <taxon>Heterobasidion</taxon>
        <taxon>Heterobasidion annosum species complex</taxon>
    </lineage>
</organism>
<dbReference type="KEGG" id="hir:HETIRDRAFT_163062"/>
<dbReference type="InParanoid" id="W4KDA8"/>
<dbReference type="Proteomes" id="UP000030671">
    <property type="component" value="Unassembled WGS sequence"/>
</dbReference>
<protein>
    <submittedName>
        <fullName evidence="1">Uncharacterized protein</fullName>
    </submittedName>
</protein>
<name>W4KDA8_HETIT</name>
<dbReference type="AlphaFoldDB" id="W4KDA8"/>
<dbReference type="HOGENOM" id="CLU_2455000_0_0_1"/>
<keyword evidence="2" id="KW-1185">Reference proteome</keyword>
<sequence length="89" mass="9998">MLPYRLDTQVLSLVCLRTLDPRFSRELCTSARAPDGVGCCEDDAVRKACLTSPTPDPMEDPKLLRRRPMSSSAYLETGLMLRQRHAFAV</sequence>
<reference evidence="1 2" key="1">
    <citation type="journal article" date="2012" name="New Phytol.">
        <title>Insight into trade-off between wood decay and parasitism from the genome of a fungal forest pathogen.</title>
        <authorList>
            <person name="Olson A."/>
            <person name="Aerts A."/>
            <person name="Asiegbu F."/>
            <person name="Belbahri L."/>
            <person name="Bouzid O."/>
            <person name="Broberg A."/>
            <person name="Canback B."/>
            <person name="Coutinho P.M."/>
            <person name="Cullen D."/>
            <person name="Dalman K."/>
            <person name="Deflorio G."/>
            <person name="van Diepen L.T."/>
            <person name="Dunand C."/>
            <person name="Duplessis S."/>
            <person name="Durling M."/>
            <person name="Gonthier P."/>
            <person name="Grimwood J."/>
            <person name="Fossdal C.G."/>
            <person name="Hansson D."/>
            <person name="Henrissat B."/>
            <person name="Hietala A."/>
            <person name="Himmelstrand K."/>
            <person name="Hoffmeister D."/>
            <person name="Hogberg N."/>
            <person name="James T.Y."/>
            <person name="Karlsson M."/>
            <person name="Kohler A."/>
            <person name="Kues U."/>
            <person name="Lee Y.H."/>
            <person name="Lin Y.C."/>
            <person name="Lind M."/>
            <person name="Lindquist E."/>
            <person name="Lombard V."/>
            <person name="Lucas S."/>
            <person name="Lunden K."/>
            <person name="Morin E."/>
            <person name="Murat C."/>
            <person name="Park J."/>
            <person name="Raffaello T."/>
            <person name="Rouze P."/>
            <person name="Salamov A."/>
            <person name="Schmutz J."/>
            <person name="Solheim H."/>
            <person name="Stahlberg J."/>
            <person name="Velez H."/>
            <person name="de Vries R.P."/>
            <person name="Wiebenga A."/>
            <person name="Woodward S."/>
            <person name="Yakovlev I."/>
            <person name="Garbelotto M."/>
            <person name="Martin F."/>
            <person name="Grigoriev I.V."/>
            <person name="Stenlid J."/>
        </authorList>
    </citation>
    <scope>NUCLEOTIDE SEQUENCE [LARGE SCALE GENOMIC DNA]</scope>
    <source>
        <strain evidence="1 2">TC 32-1</strain>
    </source>
</reference>
<proteinExistence type="predicted"/>
<accession>W4KDA8</accession>
<evidence type="ECO:0000313" key="2">
    <source>
        <dbReference type="Proteomes" id="UP000030671"/>
    </source>
</evidence>
<dbReference type="RefSeq" id="XP_009545554.1">
    <property type="nucleotide sequence ID" value="XM_009547259.1"/>
</dbReference>